<accession>A0A843VP66</accession>
<sequence>MVKRALAFEAANETVDVIRGKSGEGSSDQKKKYESRNTMKVQQAAKKAGKAPVIQIGMTFKGLSAEWTDRDEQAN</sequence>
<evidence type="ECO:0000313" key="1">
    <source>
        <dbReference type="EMBL" id="MQM00863.1"/>
    </source>
</evidence>
<dbReference type="Proteomes" id="UP000652761">
    <property type="component" value="Unassembled WGS sequence"/>
</dbReference>
<organism evidence="1 2">
    <name type="scientific">Colocasia esculenta</name>
    <name type="common">Wild taro</name>
    <name type="synonym">Arum esculentum</name>
    <dbReference type="NCBI Taxonomy" id="4460"/>
    <lineage>
        <taxon>Eukaryota</taxon>
        <taxon>Viridiplantae</taxon>
        <taxon>Streptophyta</taxon>
        <taxon>Embryophyta</taxon>
        <taxon>Tracheophyta</taxon>
        <taxon>Spermatophyta</taxon>
        <taxon>Magnoliopsida</taxon>
        <taxon>Liliopsida</taxon>
        <taxon>Araceae</taxon>
        <taxon>Aroideae</taxon>
        <taxon>Colocasieae</taxon>
        <taxon>Colocasia</taxon>
    </lineage>
</organism>
<keyword evidence="2" id="KW-1185">Reference proteome</keyword>
<protein>
    <submittedName>
        <fullName evidence="1">Uncharacterized protein</fullName>
    </submittedName>
</protein>
<comment type="caution">
    <text evidence="1">The sequence shown here is derived from an EMBL/GenBank/DDBJ whole genome shotgun (WGS) entry which is preliminary data.</text>
</comment>
<evidence type="ECO:0000313" key="2">
    <source>
        <dbReference type="Proteomes" id="UP000652761"/>
    </source>
</evidence>
<name>A0A843VP66_COLES</name>
<gene>
    <name evidence="1" type="ORF">Taro_033607</name>
</gene>
<reference evidence="1" key="1">
    <citation type="submission" date="2017-07" db="EMBL/GenBank/DDBJ databases">
        <title>Taro Niue Genome Assembly and Annotation.</title>
        <authorList>
            <person name="Atibalentja N."/>
            <person name="Keating K."/>
            <person name="Fields C.J."/>
        </authorList>
    </citation>
    <scope>NUCLEOTIDE SEQUENCE</scope>
    <source>
        <strain evidence="1">Niue_2</strain>
        <tissue evidence="1">Leaf</tissue>
    </source>
</reference>
<dbReference type="EMBL" id="NMUH01002576">
    <property type="protein sequence ID" value="MQM00863.1"/>
    <property type="molecule type" value="Genomic_DNA"/>
</dbReference>
<dbReference type="AlphaFoldDB" id="A0A843VP66"/>
<proteinExistence type="predicted"/>